<protein>
    <recommendedName>
        <fullName evidence="5">LlaJI restriction endonuclease</fullName>
    </recommendedName>
</protein>
<dbReference type="STRING" id="59374.FSU_1830"/>
<dbReference type="KEGG" id="fsc:FSU_1830"/>
<name>C9RQX5_FIBSS</name>
<dbReference type="PATRIC" id="fig|59374.8.peg.1762"/>
<reference evidence="3" key="2">
    <citation type="submission" date="2010-08" db="EMBL/GenBank/DDBJ databases">
        <title>Complete sequence of Fibrobacter succinogenes subsp. succinogenes S85.</title>
        <authorList>
            <person name="Durkin A.S."/>
            <person name="Nelson K.E."/>
            <person name="Morrison M."/>
            <person name="Forsberg C.W."/>
            <person name="Wilson D.B."/>
            <person name="Russell J.B."/>
            <person name="Cann I.K.O."/>
            <person name="Mackie R.I."/>
            <person name="White B.A."/>
        </authorList>
    </citation>
    <scope>NUCLEOTIDE SEQUENCE [LARGE SCALE GENOMIC DNA]</scope>
    <source>
        <strain evidence="3">ATCC 19169 / S85</strain>
    </source>
</reference>
<dbReference type="Proteomes" id="UP000001497">
    <property type="component" value="Chromosome"/>
</dbReference>
<reference evidence="1 4" key="1">
    <citation type="submission" date="2009-10" db="EMBL/GenBank/DDBJ databases">
        <title>Complete sequence of Fibrobacter succinogenes subsp. succinogenes S85.</title>
        <authorList>
            <consortium name="US DOE Joint Genome Institute"/>
            <person name="Lucas S."/>
            <person name="Copeland A."/>
            <person name="Lapidus A."/>
            <person name="Glavina del Rio T."/>
            <person name="Tice H."/>
            <person name="Bruce D."/>
            <person name="Goodwin L."/>
            <person name="Pitluck S."/>
            <person name="Chertkov O."/>
            <person name="Detter J.C."/>
            <person name="Han C."/>
            <person name="Tapia R."/>
            <person name="Larimer F."/>
            <person name="Land M."/>
            <person name="Hauser L."/>
            <person name="Kyrpides N."/>
            <person name="Mikhailova N."/>
            <person name="Weimer P.J."/>
            <person name="Stevenson D.M."/>
            <person name="Boyum J."/>
            <person name="Brumm P.I."/>
            <person name="Mead D."/>
        </authorList>
    </citation>
    <scope>NUCLEOTIDE SEQUENCE [LARGE SCALE GENOMIC DNA]</scope>
    <source>
        <strain evidence="4">ATCC 19169 / S85</strain>
        <strain evidence="1">S85</strain>
    </source>
</reference>
<sequence length="620" mass="72968">MIFLFEEFPYASSFLQNVIGFDESKKQSECGFNTKKDSSEIKIEGVGYCFYNSQPVFVLPKVFVENETNAFGEKIDKDGKDIFGDIEKKDSINQDQRRFLASLSVWLYSAIDKYKKQGGGNTGVKTPVQKESRDFKENDRYATLLDIISNMELFYKKNQSLFVFIAKNKHCGNHKINWQRTVNKKTPFIQDDIPIYLNPVNKVKVFDLDDRLLVLYFSAMKYIQETFGYDMPQNEFYQPLRANEMERLLENEHGLRELHRIKYKYFDDRLLRLYNIMEAFFRWGARYKSKDKKVKEYLIVNSFNNVFEAMVDDLIGDQGKDIEALKNNKDGKIVDHLYKEKSLFASDSENDLIWCIGDSKYYKDAHDLDPKSIAKQYTYAKNILQYFFSGNYVERECLSERDNIAIHAGDVHKGVRYRDPLTEGYNVVPNFFIRGEIPEFKKEKEKEQYKEPYFRTETTGKNAKLIRKDSQDLWRNRNRHFTNRLFDRDTLFLQVYNINFMFVLKSYVSKNSVSCEKFKSEARALFREKFSDLLNEKYAFWRIKPIAGLAHDGMSAEQSFVDKYFRLLVGKIFKPYNFDGLILALEKQGDGDRIACLDYDILGKIQVDCDVNEMSLDIAQ</sequence>
<dbReference type="InterPro" id="IPR018579">
    <property type="entry name" value="Restrct_endonuc_II_LlaJI"/>
</dbReference>
<keyword evidence="4" id="KW-1185">Reference proteome</keyword>
<proteinExistence type="predicted"/>
<dbReference type="Pfam" id="PF09563">
    <property type="entry name" value="RE_LlaJI"/>
    <property type="match status" value="1"/>
</dbReference>
<dbReference type="Proteomes" id="UP000000517">
    <property type="component" value="Chromosome"/>
</dbReference>
<evidence type="ECO:0008006" key="5">
    <source>
        <dbReference type="Google" id="ProtNLM"/>
    </source>
</evidence>
<evidence type="ECO:0000313" key="3">
    <source>
        <dbReference type="Proteomes" id="UP000000517"/>
    </source>
</evidence>
<dbReference type="AlphaFoldDB" id="C9RQX5"/>
<dbReference type="eggNOG" id="ENOG502ZB8U">
    <property type="taxonomic scope" value="Bacteria"/>
</dbReference>
<accession>C9RQX5</accession>
<dbReference type="OrthoDB" id="922993at2"/>
<evidence type="ECO:0000313" key="4">
    <source>
        <dbReference type="Proteomes" id="UP000001497"/>
    </source>
</evidence>
<dbReference type="EMBL" id="CP002158">
    <property type="protein sequence ID" value="ADL26295.1"/>
    <property type="molecule type" value="Genomic_DNA"/>
</dbReference>
<organism evidence="2 3">
    <name type="scientific">Fibrobacter succinogenes (strain ATCC 19169 / S85)</name>
    <dbReference type="NCBI Taxonomy" id="59374"/>
    <lineage>
        <taxon>Bacteria</taxon>
        <taxon>Pseudomonadati</taxon>
        <taxon>Fibrobacterota</taxon>
        <taxon>Fibrobacteria</taxon>
        <taxon>Fibrobacterales</taxon>
        <taxon>Fibrobacteraceae</taxon>
        <taxon>Fibrobacter</taxon>
    </lineage>
</organism>
<dbReference type="EMBL" id="CP001792">
    <property type="protein sequence ID" value="ACX74961.1"/>
    <property type="molecule type" value="Genomic_DNA"/>
</dbReference>
<gene>
    <name evidence="1" type="ordered locus">Fisuc_1363</name>
    <name evidence="2" type="ordered locus">FSU_1830</name>
</gene>
<evidence type="ECO:0000313" key="2">
    <source>
        <dbReference type="EMBL" id="ADL26295.1"/>
    </source>
</evidence>
<reference evidence="2" key="3">
    <citation type="submission" date="2010-08" db="EMBL/GenBank/DDBJ databases">
        <authorList>
            <person name="Durkin A.S."/>
            <person name="Nelson K.E."/>
            <person name="Morrison M."/>
            <person name="Forsberg C.W."/>
            <person name="Wilson D.B."/>
            <person name="Russell J.B."/>
            <person name="Cann I.K.O."/>
            <person name="Mackie R.I."/>
            <person name="White B.A."/>
        </authorList>
    </citation>
    <scope>NUCLEOTIDE SEQUENCE</scope>
    <source>
        <strain evidence="2">S85</strain>
    </source>
</reference>
<dbReference type="KEGG" id="fsu:Fisuc_1363"/>
<dbReference type="RefSeq" id="WP_014546064.1">
    <property type="nucleotide sequence ID" value="NC_013410.1"/>
</dbReference>
<dbReference type="HOGENOM" id="CLU_019352_0_0_0"/>
<evidence type="ECO:0000313" key="1">
    <source>
        <dbReference type="EMBL" id="ACX74961.1"/>
    </source>
</evidence>